<feature type="transmembrane region" description="Helical" evidence="25">
    <location>
        <begin position="313"/>
        <end position="337"/>
    </location>
</feature>
<dbReference type="Ensembl" id="ENSHCOT00000020055.1">
    <property type="protein sequence ID" value="ENSHCOP00000025657.1"/>
    <property type="gene ID" value="ENSHCOG00000015985.1"/>
</dbReference>
<dbReference type="GO" id="GO:0075509">
    <property type="term" value="P:endocytosis involved in viral entry into host cell"/>
    <property type="evidence" value="ECO:0007669"/>
    <property type="project" value="UniProtKB-ARBA"/>
</dbReference>
<keyword evidence="17" id="KW-0458">Lysosome</keyword>
<keyword evidence="28" id="KW-1185">Reference proteome</keyword>
<evidence type="ECO:0000256" key="1">
    <source>
        <dbReference type="ARBA" id="ARBA00004155"/>
    </source>
</evidence>
<name>A0A3Q2Z2E4_HIPCM</name>
<feature type="transmembrane region" description="Helical" evidence="25">
    <location>
        <begin position="36"/>
        <end position="60"/>
    </location>
</feature>
<dbReference type="GeneTree" id="ENSGT00940000158958"/>
<sequence length="625" mass="72641">HMRVTRALRPIFLVDCRYCGAVRRNLRQIFQSLPPFIDILLLLLFFMVIFAILGFCLFSTNISDPYFSTLENSMVSLFVLLTTANFPDVMMPSYSKNRWSCVFFIVYLSIELYFIMNLLLAVVFDTFNDVEKMKFKSLLLHKRSAIDHAFQLLVSRQRPMGVSLKQFDGLMRFYRPRMSARDRFLTYKALNTSGSPMLRAVAYVTYVLYKTRRSGEHWFDDLPHTAYIILKGINLLVKSKAFQYTMYVVVAINGVWILVETYTLDSGFSWSRLVPWNYIVFLTIYGVEVLLKISGLGPLAYFSSGWNLFDFSVTVFAFLGLIALAFNMEPFYFIVVLRPLQLLRLFKIKKRYRNVLDTMFELFPRMASLGLTLIIFYYSFAIVGMEFFANVVYPDCCKNSTVADSYKQTNVTHGNKTVLEGGYYYLNNFNNILSSFVTLFELTVVNNWYITMEGVTSMTSHWSRLYFMTFYIVTMVVMTIIVAFILDAFVFRMNYSRKNREMLDNPQDENGIVFEVEVTRDEALSTLEFYKQTCPGQSSLSSLVGVVQSEQHSPLLYQGRRSRTKCDLSMKMYEEEMQEWYFEYSRGNLPQPDQNQEPDLDSPTSNPPFVPAPQLNSHAGHYSIN</sequence>
<organism evidence="27 28">
    <name type="scientific">Hippocampus comes</name>
    <name type="common">Tiger tail seahorse</name>
    <dbReference type="NCBI Taxonomy" id="109280"/>
    <lineage>
        <taxon>Eukaryota</taxon>
        <taxon>Metazoa</taxon>
        <taxon>Chordata</taxon>
        <taxon>Craniata</taxon>
        <taxon>Vertebrata</taxon>
        <taxon>Euteleostomi</taxon>
        <taxon>Actinopterygii</taxon>
        <taxon>Neopterygii</taxon>
        <taxon>Teleostei</taxon>
        <taxon>Neoteleostei</taxon>
        <taxon>Acanthomorphata</taxon>
        <taxon>Syngnathiaria</taxon>
        <taxon>Syngnathiformes</taxon>
        <taxon>Syngnathoidei</taxon>
        <taxon>Syngnathidae</taxon>
        <taxon>Hippocampus</taxon>
    </lineage>
</organism>
<feature type="region of interest" description="Disordered" evidence="24">
    <location>
        <begin position="586"/>
        <end position="625"/>
    </location>
</feature>
<keyword evidence="6" id="KW-0109">Calcium transport</keyword>
<evidence type="ECO:0000256" key="6">
    <source>
        <dbReference type="ARBA" id="ARBA00022568"/>
    </source>
</evidence>
<evidence type="ECO:0000256" key="8">
    <source>
        <dbReference type="ARBA" id="ARBA00022692"/>
    </source>
</evidence>
<evidence type="ECO:0000256" key="17">
    <source>
        <dbReference type="ARBA" id="ARBA00023228"/>
    </source>
</evidence>
<dbReference type="Proteomes" id="UP000264820">
    <property type="component" value="Unplaced"/>
</dbReference>
<keyword evidence="12" id="KW-0851">Voltage-gated channel</keyword>
<evidence type="ECO:0000313" key="27">
    <source>
        <dbReference type="Ensembl" id="ENSHCOP00000025657.1"/>
    </source>
</evidence>
<dbReference type="Gene3D" id="1.20.120.350">
    <property type="entry name" value="Voltage-gated potassium channels. Chain C"/>
    <property type="match status" value="1"/>
</dbReference>
<dbReference type="GO" id="GO:0022832">
    <property type="term" value="F:voltage-gated channel activity"/>
    <property type="evidence" value="ECO:0007669"/>
    <property type="project" value="InterPro"/>
</dbReference>
<dbReference type="Gene3D" id="1.10.287.70">
    <property type="match status" value="2"/>
</dbReference>
<evidence type="ECO:0000256" key="15">
    <source>
        <dbReference type="ARBA" id="ARBA00023065"/>
    </source>
</evidence>
<keyword evidence="8 25" id="KW-0812">Transmembrane</keyword>
<evidence type="ECO:0000256" key="13">
    <source>
        <dbReference type="ARBA" id="ARBA00022989"/>
    </source>
</evidence>
<evidence type="ECO:0000256" key="20">
    <source>
        <dbReference type="ARBA" id="ARBA00051945"/>
    </source>
</evidence>
<dbReference type="InterPro" id="IPR027359">
    <property type="entry name" value="Volt_channel_dom_sf"/>
</dbReference>
<comment type="function">
    <text evidence="21">Intracellular channel initially characterized as a non-selective Ca(2+)-permeable channel activated by NAADP (nicotinic acid adenine dinucleotide phosphate), it is also a voltage-gated highly-selective Na(+) channel activated directly by PI(3,5)P2 (phosphatidylinositol 3,5-bisphosphate) that senses pH changes and confers electrical excitability to organelles. Localizes to the early and recycling endosomes membranes where it plays a role in the uptake and processing of proteins and regulates organellar membrane excitability, membrane trafficking and pH homeostasis. Ion selectivity is not fixed but rather agonist-dependent and under defined ionic conditions, can be readily activated by both NAADP and PI(3,5)P2. Required for mTOR-dependent nutrient sensing.</text>
</comment>
<dbReference type="GO" id="GO:0015280">
    <property type="term" value="F:ligand-gated sodium channel activity"/>
    <property type="evidence" value="ECO:0007669"/>
    <property type="project" value="UniProtKB-ARBA"/>
</dbReference>
<evidence type="ECO:0000256" key="24">
    <source>
        <dbReference type="SAM" id="MobiDB-lite"/>
    </source>
</evidence>
<evidence type="ECO:0000256" key="21">
    <source>
        <dbReference type="ARBA" id="ARBA00058420"/>
    </source>
</evidence>
<dbReference type="FunFam" id="1.10.287.70:FF:000071">
    <property type="entry name" value="Two pore calcium channel protein 1"/>
    <property type="match status" value="1"/>
</dbReference>
<dbReference type="OMA" id="FHIEYKH"/>
<comment type="subunit">
    <text evidence="22">Dimer. Interacts with MTOR; the interaction is required for TPCN1 ATP sensitivity. Interacts with STX7, STX8 and STX12. Interacts with JPT2. Found in a complex with LSM12, TPCN1 and TPCN2.</text>
</comment>
<dbReference type="GO" id="GO:0005765">
    <property type="term" value="C:lysosomal membrane"/>
    <property type="evidence" value="ECO:0007669"/>
    <property type="project" value="UniProtKB-SubCell"/>
</dbReference>
<dbReference type="Pfam" id="PF00520">
    <property type="entry name" value="Ion_trans"/>
    <property type="match status" value="2"/>
</dbReference>
<keyword evidence="7" id="KW-0107">Calcium channel</keyword>
<dbReference type="GO" id="GO:0055038">
    <property type="term" value="C:recycling endosome membrane"/>
    <property type="evidence" value="ECO:0007669"/>
    <property type="project" value="UniProtKB-SubCell"/>
</dbReference>
<comment type="catalytic activity">
    <reaction evidence="19">
        <text>Ca(2+)(in) = Ca(2+)(out)</text>
        <dbReference type="Rhea" id="RHEA:29671"/>
        <dbReference type="ChEBI" id="CHEBI:29108"/>
    </reaction>
    <physiologicalReaction direction="right-to-left" evidence="19">
        <dbReference type="Rhea" id="RHEA:29673"/>
    </physiologicalReaction>
</comment>
<dbReference type="PANTHER" id="PTHR46474">
    <property type="entry name" value="TWO PORE CALCIUM CHANNEL PROTEIN 1"/>
    <property type="match status" value="1"/>
</dbReference>
<dbReference type="SUPFAM" id="SSF81324">
    <property type="entry name" value="Voltage-gated potassium channels"/>
    <property type="match status" value="2"/>
</dbReference>
<reference evidence="27" key="2">
    <citation type="submission" date="2025-09" db="UniProtKB">
        <authorList>
            <consortium name="Ensembl"/>
        </authorList>
    </citation>
    <scope>IDENTIFICATION</scope>
</reference>
<feature type="transmembrane region" description="Helical" evidence="25">
    <location>
        <begin position="276"/>
        <end position="301"/>
    </location>
</feature>
<dbReference type="GO" id="GO:0034702">
    <property type="term" value="C:monoatomic ion channel complex"/>
    <property type="evidence" value="ECO:0007669"/>
    <property type="project" value="UniProtKB-KW"/>
</dbReference>
<accession>A0A3Q2Z2E4</accession>
<keyword evidence="5" id="KW-0813">Transport</keyword>
<keyword evidence="14" id="KW-0175">Coiled coil</keyword>
<evidence type="ECO:0000259" key="26">
    <source>
        <dbReference type="Pfam" id="PF00520"/>
    </source>
</evidence>
<protein>
    <recommendedName>
        <fullName evidence="23">Voltage-dependent calcium channel protein TPC1</fullName>
    </recommendedName>
</protein>
<evidence type="ECO:0000256" key="14">
    <source>
        <dbReference type="ARBA" id="ARBA00023054"/>
    </source>
</evidence>
<feature type="transmembrane region" description="Helical" evidence="25">
    <location>
        <begin position="66"/>
        <end position="87"/>
    </location>
</feature>
<dbReference type="GO" id="GO:0005262">
    <property type="term" value="F:calcium channel activity"/>
    <property type="evidence" value="ECO:0007669"/>
    <property type="project" value="UniProtKB-KW"/>
</dbReference>
<evidence type="ECO:0000256" key="18">
    <source>
        <dbReference type="ARBA" id="ARBA00023303"/>
    </source>
</evidence>
<dbReference type="FunFam" id="1.10.287.70:FF:000062">
    <property type="entry name" value="Two pore calcium channel protein 1"/>
    <property type="match status" value="1"/>
</dbReference>
<dbReference type="GO" id="GO:0031901">
    <property type="term" value="C:early endosome membrane"/>
    <property type="evidence" value="ECO:0007669"/>
    <property type="project" value="UniProtKB-SubCell"/>
</dbReference>
<keyword evidence="15" id="KW-0406">Ion transport</keyword>
<comment type="catalytic activity">
    <reaction evidence="20">
        <text>Na(+)(in) = Na(+)(out)</text>
        <dbReference type="Rhea" id="RHEA:34963"/>
        <dbReference type="ChEBI" id="CHEBI:29101"/>
    </reaction>
    <physiologicalReaction direction="right-to-left" evidence="20">
        <dbReference type="Rhea" id="RHEA:34965"/>
    </physiologicalReaction>
</comment>
<keyword evidence="13 25" id="KW-1133">Transmembrane helix</keyword>
<evidence type="ECO:0000256" key="23">
    <source>
        <dbReference type="ARBA" id="ARBA00081391"/>
    </source>
</evidence>
<feature type="transmembrane region" description="Helical" evidence="25">
    <location>
        <begin position="244"/>
        <end position="264"/>
    </location>
</feature>
<evidence type="ECO:0000256" key="9">
    <source>
        <dbReference type="ARBA" id="ARBA00022737"/>
    </source>
</evidence>
<dbReference type="InterPro" id="IPR028801">
    <property type="entry name" value="TPC1_animal"/>
</dbReference>
<evidence type="ECO:0000256" key="10">
    <source>
        <dbReference type="ARBA" id="ARBA00022753"/>
    </source>
</evidence>
<keyword evidence="16 25" id="KW-0472">Membrane</keyword>
<reference evidence="27" key="1">
    <citation type="submission" date="2025-08" db="UniProtKB">
        <authorList>
            <consortium name="Ensembl"/>
        </authorList>
    </citation>
    <scope>IDENTIFICATION</scope>
</reference>
<evidence type="ECO:0000256" key="22">
    <source>
        <dbReference type="ARBA" id="ARBA00066252"/>
    </source>
</evidence>
<feature type="domain" description="Ion transport" evidence="26">
    <location>
        <begin position="2"/>
        <end position="132"/>
    </location>
</feature>
<feature type="transmembrane region" description="Helical" evidence="25">
    <location>
        <begin position="358"/>
        <end position="380"/>
    </location>
</feature>
<evidence type="ECO:0000256" key="12">
    <source>
        <dbReference type="ARBA" id="ARBA00022882"/>
    </source>
</evidence>
<evidence type="ECO:0000256" key="3">
    <source>
        <dbReference type="ARBA" id="ARBA00004520"/>
    </source>
</evidence>
<evidence type="ECO:0000256" key="19">
    <source>
        <dbReference type="ARBA" id="ARBA00044615"/>
    </source>
</evidence>
<evidence type="ECO:0000256" key="16">
    <source>
        <dbReference type="ARBA" id="ARBA00023136"/>
    </source>
</evidence>
<evidence type="ECO:0000313" key="28">
    <source>
        <dbReference type="Proteomes" id="UP000264820"/>
    </source>
</evidence>
<dbReference type="InterPro" id="IPR005821">
    <property type="entry name" value="Ion_trans_dom"/>
</dbReference>
<feature type="transmembrane region" description="Helical" evidence="25">
    <location>
        <begin position="465"/>
        <end position="490"/>
    </location>
</feature>
<keyword evidence="10" id="KW-0967">Endosome</keyword>
<keyword evidence="9" id="KW-0677">Repeat</keyword>
<evidence type="ECO:0000256" key="7">
    <source>
        <dbReference type="ARBA" id="ARBA00022673"/>
    </source>
</evidence>
<evidence type="ECO:0000256" key="5">
    <source>
        <dbReference type="ARBA" id="ARBA00022448"/>
    </source>
</evidence>
<evidence type="ECO:0000256" key="2">
    <source>
        <dbReference type="ARBA" id="ARBA00004195"/>
    </source>
</evidence>
<dbReference type="AlphaFoldDB" id="A0A3Q2Z2E4"/>
<dbReference type="STRING" id="109280.ENSHCOP00000025657"/>
<keyword evidence="18" id="KW-0407">Ion channel</keyword>
<dbReference type="GO" id="GO:0097682">
    <property type="term" value="F:intracellularly phosphatidylinositol-3,5-bisphosphate-gated monatomic cation channel activity"/>
    <property type="evidence" value="ECO:0007669"/>
    <property type="project" value="UniProtKB-ARBA"/>
</dbReference>
<proteinExistence type="inferred from homology"/>
<dbReference type="GO" id="GO:0042802">
    <property type="term" value="F:identical protein binding"/>
    <property type="evidence" value="ECO:0007669"/>
    <property type="project" value="UniProtKB-ARBA"/>
</dbReference>
<evidence type="ECO:0000256" key="25">
    <source>
        <dbReference type="SAM" id="Phobius"/>
    </source>
</evidence>
<comment type="similarity">
    <text evidence="4">Belongs to the calcium channel alpha-1 subunit (TC 1.A.1.11) family. Two pore calcium channel subfamily.</text>
</comment>
<keyword evidence="11" id="KW-0106">Calcium</keyword>
<feature type="transmembrane region" description="Helical" evidence="25">
    <location>
        <begin position="99"/>
        <end position="124"/>
    </location>
</feature>
<evidence type="ECO:0000256" key="11">
    <source>
        <dbReference type="ARBA" id="ARBA00022837"/>
    </source>
</evidence>
<dbReference type="GO" id="GO:0005248">
    <property type="term" value="F:voltage-gated sodium channel activity"/>
    <property type="evidence" value="ECO:0007669"/>
    <property type="project" value="UniProtKB-ARBA"/>
</dbReference>
<dbReference type="GO" id="GO:0036019">
    <property type="term" value="C:endolysosome"/>
    <property type="evidence" value="ECO:0007669"/>
    <property type="project" value="UniProtKB-ARBA"/>
</dbReference>
<feature type="domain" description="Ion transport" evidence="26">
    <location>
        <begin position="240"/>
        <end position="490"/>
    </location>
</feature>
<evidence type="ECO:0000256" key="4">
    <source>
        <dbReference type="ARBA" id="ARBA00009286"/>
    </source>
</evidence>
<dbReference type="FunFam" id="1.20.120.350:FF:000031">
    <property type="entry name" value="Two pore calcium channel protein 1"/>
    <property type="match status" value="1"/>
</dbReference>
<comment type="subcellular location">
    <subcellularLocation>
        <location evidence="3">Early endosome membrane</location>
        <topology evidence="3">Multi-pass membrane protein</topology>
    </subcellularLocation>
    <subcellularLocation>
        <location evidence="1">Lysosome membrane</location>
        <topology evidence="1">Multi-pass membrane protein</topology>
    </subcellularLocation>
    <subcellularLocation>
        <location evidence="2">Recycling endosome membrane</location>
        <topology evidence="2">Multi-pass membrane protein</topology>
    </subcellularLocation>
</comment>
<dbReference type="PANTHER" id="PTHR46474:SF1">
    <property type="entry name" value="TWO PORE CHANNEL PROTEIN 1"/>
    <property type="match status" value="1"/>
</dbReference>